<feature type="region of interest" description="Disordered" evidence="5">
    <location>
        <begin position="200"/>
        <end position="225"/>
    </location>
</feature>
<dbReference type="InterPro" id="IPR001436">
    <property type="entry name" value="Alpha-crystallin/sHSP_animal"/>
</dbReference>
<feature type="coiled-coil region" evidence="4">
    <location>
        <begin position="31"/>
        <end position="58"/>
    </location>
</feature>
<dbReference type="GO" id="GO:0051082">
    <property type="term" value="F:unfolded protein binding"/>
    <property type="evidence" value="ECO:0007669"/>
    <property type="project" value="TreeGrafter"/>
</dbReference>
<dbReference type="PANTHER" id="PTHR45640">
    <property type="entry name" value="HEAT SHOCK PROTEIN HSP-12.2-RELATED"/>
    <property type="match status" value="1"/>
</dbReference>
<evidence type="ECO:0000256" key="1">
    <source>
        <dbReference type="ARBA" id="ARBA00023016"/>
    </source>
</evidence>
<dbReference type="PROSITE" id="PS01031">
    <property type="entry name" value="SHSP"/>
    <property type="match status" value="2"/>
</dbReference>
<dbReference type="Gene3D" id="2.60.40.790">
    <property type="match status" value="2"/>
</dbReference>
<keyword evidence="8" id="KW-1185">Reference proteome</keyword>
<dbReference type="InterPro" id="IPR002068">
    <property type="entry name" value="A-crystallin/Hsp20_dom"/>
</dbReference>
<feature type="coiled-coil region" evidence="4">
    <location>
        <begin position="260"/>
        <end position="287"/>
    </location>
</feature>
<name>A0AA88TMB5_9TELE</name>
<proteinExistence type="inferred from homology"/>
<evidence type="ECO:0000313" key="8">
    <source>
        <dbReference type="Proteomes" id="UP001187343"/>
    </source>
</evidence>
<dbReference type="AlphaFoldDB" id="A0AA88TMB5"/>
<accession>A0AA88TMB5</accession>
<comment type="caution">
    <text evidence="7">The sequence shown here is derived from an EMBL/GenBank/DDBJ whole genome shotgun (WGS) entry which is preliminary data.</text>
</comment>
<evidence type="ECO:0000256" key="3">
    <source>
        <dbReference type="RuleBase" id="RU003616"/>
    </source>
</evidence>
<evidence type="ECO:0000313" key="7">
    <source>
        <dbReference type="EMBL" id="KAK2873035.1"/>
    </source>
</evidence>
<evidence type="ECO:0000256" key="5">
    <source>
        <dbReference type="SAM" id="MobiDB-lite"/>
    </source>
</evidence>
<dbReference type="GO" id="GO:0042026">
    <property type="term" value="P:protein refolding"/>
    <property type="evidence" value="ECO:0007669"/>
    <property type="project" value="TreeGrafter"/>
</dbReference>
<dbReference type="EMBL" id="JAUYZG010000022">
    <property type="protein sequence ID" value="KAK2873035.1"/>
    <property type="molecule type" value="Genomic_DNA"/>
</dbReference>
<dbReference type="GO" id="GO:0005737">
    <property type="term" value="C:cytoplasm"/>
    <property type="evidence" value="ECO:0007669"/>
    <property type="project" value="TreeGrafter"/>
</dbReference>
<keyword evidence="4" id="KW-0175">Coiled coil</keyword>
<sequence length="444" mass="50353">MLSLNGFQPSLSSFMGADWPVRSLWPEITPLYRHTQVLQELKSSLEQLEKLQHKIFEEIQQMPPSQEIYPVACSMEKEGSDFALTLDTKDFSPEELSVRQVGRKLHVSGKSEKKQEDGKGSYSYRIQEFRRVFDLPQGVNPEAVTCSMADGKLYIQAPVNQPSEAAERMLPIDCQTVKTTQPETTKTQHIASAEQKTLNNPESTEYRPYDATRDTSPLRSKTRPQKQLKMLSLNGFQPSLSSFMGADWPVRSLWPEITPLYRHTQVLQELKSSLEQLEKLQHKIFEEIQQMPPSQEIYPVACSMEKEGSDFALTLDTKDFSPEELSVRQVGRKLHVSGKSEKKQEDGKGSYSYRIQEFRRVFDLPQGVNPEAVTCSMADGKLYIQAPVNQPSEAAERMLPIDCQTVKTTQPETTKTQHIASAEQKTLNNPESTEYRVQPSAGQS</sequence>
<dbReference type="GO" id="GO:0005634">
    <property type="term" value="C:nucleus"/>
    <property type="evidence" value="ECO:0007669"/>
    <property type="project" value="TreeGrafter"/>
</dbReference>
<dbReference type="InterPro" id="IPR008978">
    <property type="entry name" value="HSP20-like_chaperone"/>
</dbReference>
<feature type="compositionally biased region" description="Basic and acidic residues" evidence="5">
    <location>
        <begin position="204"/>
        <end position="213"/>
    </location>
</feature>
<dbReference type="SUPFAM" id="SSF49764">
    <property type="entry name" value="HSP20-like chaperones"/>
    <property type="match status" value="2"/>
</dbReference>
<protein>
    <recommendedName>
        <fullName evidence="6">SHSP domain-containing protein</fullName>
    </recommendedName>
</protein>
<gene>
    <name evidence="7" type="ORF">Q8A67_022932</name>
</gene>
<keyword evidence="1" id="KW-0346">Stress response</keyword>
<evidence type="ECO:0000259" key="6">
    <source>
        <dbReference type="PROSITE" id="PS01031"/>
    </source>
</evidence>
<evidence type="ECO:0000256" key="2">
    <source>
        <dbReference type="PROSITE-ProRule" id="PRU00285"/>
    </source>
</evidence>
<organism evidence="7 8">
    <name type="scientific">Cirrhinus molitorella</name>
    <name type="common">mud carp</name>
    <dbReference type="NCBI Taxonomy" id="172907"/>
    <lineage>
        <taxon>Eukaryota</taxon>
        <taxon>Metazoa</taxon>
        <taxon>Chordata</taxon>
        <taxon>Craniata</taxon>
        <taxon>Vertebrata</taxon>
        <taxon>Euteleostomi</taxon>
        <taxon>Actinopterygii</taxon>
        <taxon>Neopterygii</taxon>
        <taxon>Teleostei</taxon>
        <taxon>Ostariophysi</taxon>
        <taxon>Cypriniformes</taxon>
        <taxon>Cyprinidae</taxon>
        <taxon>Labeoninae</taxon>
        <taxon>Labeonini</taxon>
        <taxon>Cirrhinus</taxon>
    </lineage>
</organism>
<feature type="compositionally biased region" description="Polar residues" evidence="5">
    <location>
        <begin position="423"/>
        <end position="432"/>
    </location>
</feature>
<evidence type="ECO:0000256" key="4">
    <source>
        <dbReference type="SAM" id="Coils"/>
    </source>
</evidence>
<dbReference type="GO" id="GO:0009408">
    <property type="term" value="P:response to heat"/>
    <property type="evidence" value="ECO:0007669"/>
    <property type="project" value="TreeGrafter"/>
</dbReference>
<feature type="domain" description="SHSP" evidence="6">
    <location>
        <begin position="62"/>
        <end position="175"/>
    </location>
</feature>
<comment type="similarity">
    <text evidence="2 3">Belongs to the small heat shock protein (HSP20) family.</text>
</comment>
<feature type="domain" description="SHSP" evidence="6">
    <location>
        <begin position="291"/>
        <end position="404"/>
    </location>
</feature>
<feature type="compositionally biased region" description="Low complexity" evidence="5">
    <location>
        <begin position="408"/>
        <end position="417"/>
    </location>
</feature>
<dbReference type="PANTHER" id="PTHR45640:SF2">
    <property type="entry name" value="HEAT SHOCK PROTEIN BETA-11-RELATED"/>
    <property type="match status" value="1"/>
</dbReference>
<dbReference type="CDD" id="cd06481">
    <property type="entry name" value="ACD_HspB9_like"/>
    <property type="match status" value="2"/>
</dbReference>
<dbReference type="Pfam" id="PF00011">
    <property type="entry name" value="HSP20"/>
    <property type="match status" value="2"/>
</dbReference>
<feature type="region of interest" description="Disordered" evidence="5">
    <location>
        <begin position="408"/>
        <end position="444"/>
    </location>
</feature>
<reference evidence="7" key="1">
    <citation type="submission" date="2023-08" db="EMBL/GenBank/DDBJ databases">
        <title>Chromosome-level Genome Assembly of mud carp (Cirrhinus molitorella).</title>
        <authorList>
            <person name="Liu H."/>
        </authorList>
    </citation>
    <scope>NUCLEOTIDE SEQUENCE</scope>
    <source>
        <strain evidence="7">Prfri</strain>
        <tissue evidence="7">Muscle</tissue>
    </source>
</reference>
<dbReference type="Proteomes" id="UP001187343">
    <property type="component" value="Unassembled WGS sequence"/>
</dbReference>